<evidence type="ECO:0000259" key="11">
    <source>
        <dbReference type="Pfam" id="PF20659"/>
    </source>
</evidence>
<feature type="domain" description="Malate synthase C-terminal" evidence="11">
    <location>
        <begin position="409"/>
        <end position="526"/>
    </location>
</feature>
<evidence type="ECO:0000256" key="8">
    <source>
        <dbReference type="RuleBase" id="RU000555"/>
    </source>
</evidence>
<dbReference type="InterPro" id="IPR006252">
    <property type="entry name" value="Malate_synthA"/>
</dbReference>
<dbReference type="FunFam" id="1.20.1220.12:FF:000001">
    <property type="entry name" value="Malate synthase"/>
    <property type="match status" value="1"/>
</dbReference>
<gene>
    <name evidence="12" type="ORF">PBRA_007820</name>
    <name evidence="13" type="ORF">PLBR_LOCUS7424</name>
</gene>
<sequence length="536" mass="59911">MARVDGVSIEGAVPAGARWVLSPDAVAFVAELHRRFDGRRLALLDARKARQSRLDAGALPTFLKETEWVRSGSWRCPPPPADLEERRVEITGPPDRKMVINALNSGANVFMADFEDSLAPTWENLLNGQVNLRDAIAGTISLESGGKRYKLKEKVATLLVRPRGWHLNEEHFRVDGAPVSGALFDFGLYFFHNAHRLLQNGSGPYFYLPKMESHREARLWNDVFVFSQSARGIPQGTIRATVLIETILAAFEMDEIIYELRDHSIGLNCGRWDYIFSLIKKLKEHKQFVLPDRDEVGMTRPFMDAYVRLLIQTCHRRGVHAMGGMAAQIPIKDNAEANAKAMAKVRADKLREVKAGHDGTWVAHPGLIEIAKKAFNEHMRGKNQLDVHPKYERPITAADLLDIGKGGSITRAGLRDNLDVGLRYVEAWLRGIGCVPIHNKMEDAATAEISRSQLWQWLHHGVSLSDGTRVTPGLISSELDAVVASIKSEQGAKFAQSKFDLAADVYRHLVLDAQIADFLTLVCYKYITTRAKPSRL</sequence>
<dbReference type="InterPro" id="IPR019830">
    <property type="entry name" value="Malate_synthase_CS"/>
</dbReference>
<keyword evidence="4 8" id="KW-0816">Tricarboxylic acid cycle</keyword>
<keyword evidence="13" id="KW-0496">Mitochondrion</keyword>
<protein>
    <recommendedName>
        <fullName evidence="2 8">Malate synthase</fullName>
        <ecNumber evidence="2 8">2.3.3.9</ecNumber>
    </recommendedName>
</protein>
<evidence type="ECO:0000256" key="3">
    <source>
        <dbReference type="ARBA" id="ARBA00022435"/>
    </source>
</evidence>
<comment type="similarity">
    <text evidence="1 8">Belongs to the malate synthase family.</text>
</comment>
<dbReference type="NCBIfam" id="TIGR01344">
    <property type="entry name" value="malate_syn_A"/>
    <property type="match status" value="1"/>
</dbReference>
<evidence type="ECO:0000256" key="1">
    <source>
        <dbReference type="ARBA" id="ARBA00006394"/>
    </source>
</evidence>
<dbReference type="STRING" id="37360.A0A0G4IYE3"/>
<dbReference type="Gene3D" id="3.20.20.360">
    <property type="entry name" value="Malate synthase, domain 3"/>
    <property type="match status" value="1"/>
</dbReference>
<evidence type="ECO:0000256" key="7">
    <source>
        <dbReference type="PIRSR" id="PIRSR001363-1"/>
    </source>
</evidence>
<dbReference type="UniPathway" id="UPA00703">
    <property type="reaction ID" value="UER00720"/>
</dbReference>
<comment type="catalytic activity">
    <reaction evidence="6 8">
        <text>glyoxylate + acetyl-CoA + H2O = (S)-malate + CoA + H(+)</text>
        <dbReference type="Rhea" id="RHEA:18181"/>
        <dbReference type="ChEBI" id="CHEBI:15377"/>
        <dbReference type="ChEBI" id="CHEBI:15378"/>
        <dbReference type="ChEBI" id="CHEBI:15589"/>
        <dbReference type="ChEBI" id="CHEBI:36655"/>
        <dbReference type="ChEBI" id="CHEBI:57287"/>
        <dbReference type="ChEBI" id="CHEBI:57288"/>
        <dbReference type="EC" id="2.3.3.9"/>
    </reaction>
</comment>
<dbReference type="Pfam" id="PF20659">
    <property type="entry name" value="MS_C"/>
    <property type="match status" value="1"/>
</dbReference>
<dbReference type="PROSITE" id="PS00510">
    <property type="entry name" value="MALATE_SYNTHASE"/>
    <property type="match status" value="1"/>
</dbReference>
<feature type="domain" description="Malate synthase N-terminal" evidence="10">
    <location>
        <begin position="7"/>
        <end position="67"/>
    </location>
</feature>
<dbReference type="Pfam" id="PF20656">
    <property type="entry name" value="MS_N"/>
    <property type="match status" value="1"/>
</dbReference>
<dbReference type="InterPro" id="IPR048356">
    <property type="entry name" value="MS_N"/>
</dbReference>
<dbReference type="Pfam" id="PF01274">
    <property type="entry name" value="MS_TIM-barrel"/>
    <property type="match status" value="1"/>
</dbReference>
<dbReference type="EC" id="2.3.3.9" evidence="2 8"/>
<dbReference type="OrthoDB" id="186072at2759"/>
<comment type="pathway">
    <text evidence="8">Carbohydrate metabolism; glyoxylate cycle; (S)-malate from isocitrate: step 2/2.</text>
</comment>
<dbReference type="GO" id="GO:0005737">
    <property type="term" value="C:cytoplasm"/>
    <property type="evidence" value="ECO:0007669"/>
    <property type="project" value="TreeGrafter"/>
</dbReference>
<dbReference type="InterPro" id="IPR046363">
    <property type="entry name" value="MS_N_TIM-barrel_dom"/>
</dbReference>
<evidence type="ECO:0000313" key="12">
    <source>
        <dbReference type="EMBL" id="CEP00086.1"/>
    </source>
</evidence>
<dbReference type="Proteomes" id="UP000039324">
    <property type="component" value="Unassembled WGS sequence"/>
</dbReference>
<feature type="domain" description="Malate synthase TIM barrel" evidence="9">
    <location>
        <begin position="157"/>
        <end position="403"/>
    </location>
</feature>
<proteinExistence type="inferred from homology"/>
<dbReference type="CDD" id="cd00727">
    <property type="entry name" value="malate_synt_A"/>
    <property type="match status" value="1"/>
</dbReference>
<dbReference type="AlphaFoldDB" id="A0A0G4IYE3"/>
<evidence type="ECO:0000256" key="5">
    <source>
        <dbReference type="ARBA" id="ARBA00022679"/>
    </source>
</evidence>
<geneLocation type="mitochondrion" evidence="13"/>
<dbReference type="PANTHER" id="PTHR42902:SF1">
    <property type="entry name" value="MALATE SYNTHASE 1-RELATED"/>
    <property type="match status" value="1"/>
</dbReference>
<dbReference type="EMBL" id="CDSF01000097">
    <property type="protein sequence ID" value="CEP00086.1"/>
    <property type="molecule type" value="Genomic_DNA"/>
</dbReference>
<evidence type="ECO:0000259" key="10">
    <source>
        <dbReference type="Pfam" id="PF20656"/>
    </source>
</evidence>
<dbReference type="FunFam" id="3.20.20.360:FF:000001">
    <property type="entry name" value="Malate synthase"/>
    <property type="match status" value="1"/>
</dbReference>
<name>A0A0G4IYE3_PLABS</name>
<evidence type="ECO:0000313" key="15">
    <source>
        <dbReference type="Proteomes" id="UP000290189"/>
    </source>
</evidence>
<feature type="active site" description="Proton acceptor" evidence="7">
    <location>
        <position position="161"/>
    </location>
</feature>
<dbReference type="InterPro" id="IPR048355">
    <property type="entry name" value="MS_C"/>
</dbReference>
<reference evidence="13 15" key="2">
    <citation type="submission" date="2018-03" db="EMBL/GenBank/DDBJ databases">
        <authorList>
            <person name="Fogelqvist J."/>
        </authorList>
    </citation>
    <scope>NUCLEOTIDE SEQUENCE [LARGE SCALE GENOMIC DNA]</scope>
</reference>
<evidence type="ECO:0000313" key="13">
    <source>
        <dbReference type="EMBL" id="SPR00209.1"/>
    </source>
</evidence>
<dbReference type="SUPFAM" id="SSF51645">
    <property type="entry name" value="Malate synthase G"/>
    <property type="match status" value="1"/>
</dbReference>
<keyword evidence="5 8" id="KW-0808">Transferase</keyword>
<dbReference type="EMBL" id="OVEO01000013">
    <property type="protein sequence ID" value="SPR00209.1"/>
    <property type="molecule type" value="Genomic_DNA"/>
</dbReference>
<keyword evidence="3 8" id="KW-0329">Glyoxylate bypass</keyword>
<reference evidence="12 14" key="1">
    <citation type="submission" date="2015-02" db="EMBL/GenBank/DDBJ databases">
        <authorList>
            <person name="Chooi Y.-H."/>
        </authorList>
    </citation>
    <scope>NUCLEOTIDE SEQUENCE [LARGE SCALE GENOMIC DNA]</scope>
    <source>
        <strain evidence="12">E3</strain>
    </source>
</reference>
<dbReference type="GO" id="GO:0006097">
    <property type="term" value="P:glyoxylate cycle"/>
    <property type="evidence" value="ECO:0007669"/>
    <property type="project" value="UniProtKB-UniPathway"/>
</dbReference>
<dbReference type="GO" id="GO:0004474">
    <property type="term" value="F:malate synthase activity"/>
    <property type="evidence" value="ECO:0007669"/>
    <property type="project" value="UniProtKB-EC"/>
</dbReference>
<evidence type="ECO:0000256" key="2">
    <source>
        <dbReference type="ARBA" id="ARBA00012636"/>
    </source>
</evidence>
<dbReference type="InterPro" id="IPR011076">
    <property type="entry name" value="Malate_synth_sf"/>
</dbReference>
<dbReference type="Gene3D" id="1.20.1220.12">
    <property type="entry name" value="Malate synthase, domain III"/>
    <property type="match status" value="1"/>
</dbReference>
<dbReference type="PANTHER" id="PTHR42902">
    <property type="entry name" value="MALATE SYNTHASE"/>
    <property type="match status" value="1"/>
</dbReference>
<evidence type="ECO:0000256" key="4">
    <source>
        <dbReference type="ARBA" id="ARBA00022532"/>
    </source>
</evidence>
<accession>A0A0G4IYE3</accession>
<evidence type="ECO:0000259" key="9">
    <source>
        <dbReference type="Pfam" id="PF01274"/>
    </source>
</evidence>
<dbReference type="InterPro" id="IPR001465">
    <property type="entry name" value="Malate_synthase_TIM"/>
</dbReference>
<feature type="active site" description="Proton donor" evidence="7">
    <location>
        <position position="443"/>
    </location>
</feature>
<dbReference type="InterPro" id="IPR044856">
    <property type="entry name" value="Malate_synth_C_sf"/>
</dbReference>
<evidence type="ECO:0000256" key="6">
    <source>
        <dbReference type="ARBA" id="ARBA00047918"/>
    </source>
</evidence>
<dbReference type="GO" id="GO:0006099">
    <property type="term" value="P:tricarboxylic acid cycle"/>
    <property type="evidence" value="ECO:0007669"/>
    <property type="project" value="UniProtKB-KW"/>
</dbReference>
<dbReference type="OMA" id="WHLPERH"/>
<dbReference type="PIRSF" id="PIRSF001363">
    <property type="entry name" value="Malate_synth"/>
    <property type="match status" value="1"/>
</dbReference>
<organism evidence="12 14">
    <name type="scientific">Plasmodiophora brassicae</name>
    <name type="common">Clubroot disease agent</name>
    <dbReference type="NCBI Taxonomy" id="37360"/>
    <lineage>
        <taxon>Eukaryota</taxon>
        <taxon>Sar</taxon>
        <taxon>Rhizaria</taxon>
        <taxon>Endomyxa</taxon>
        <taxon>Phytomyxea</taxon>
        <taxon>Plasmodiophorida</taxon>
        <taxon>Plasmodiophoridae</taxon>
        <taxon>Plasmodiophora</taxon>
    </lineage>
</organism>
<evidence type="ECO:0000313" key="14">
    <source>
        <dbReference type="Proteomes" id="UP000039324"/>
    </source>
</evidence>
<keyword evidence="14" id="KW-1185">Reference proteome</keyword>
<dbReference type="Proteomes" id="UP000290189">
    <property type="component" value="Unassembled WGS sequence"/>
</dbReference>